<keyword evidence="2" id="KW-0472">Membrane</keyword>
<proteinExistence type="predicted"/>
<dbReference type="PANTHER" id="PTHR33371:SF16">
    <property type="entry name" value="MCE-FAMILY PROTEIN MCE3F"/>
    <property type="match status" value="1"/>
</dbReference>
<dbReference type="Pfam" id="PF02470">
    <property type="entry name" value="MlaD"/>
    <property type="match status" value="1"/>
</dbReference>
<evidence type="ECO:0000256" key="1">
    <source>
        <dbReference type="SAM" id="MobiDB-lite"/>
    </source>
</evidence>
<gene>
    <name evidence="5" type="ORF">nbrc107697_22830</name>
</gene>
<dbReference type="InterPro" id="IPR052336">
    <property type="entry name" value="MlaD_Phospholipid_Transporter"/>
</dbReference>
<dbReference type="PANTHER" id="PTHR33371">
    <property type="entry name" value="INTERMEMBRANE PHOSPHOLIPID TRANSPORT SYSTEM BINDING PROTEIN MLAD-RELATED"/>
    <property type="match status" value="1"/>
</dbReference>
<feature type="domain" description="Mammalian cell entry C-terminal" evidence="4">
    <location>
        <begin position="122"/>
        <end position="298"/>
    </location>
</feature>
<feature type="transmembrane region" description="Helical" evidence="2">
    <location>
        <begin position="12"/>
        <end position="35"/>
    </location>
</feature>
<evidence type="ECO:0000259" key="3">
    <source>
        <dbReference type="Pfam" id="PF02470"/>
    </source>
</evidence>
<name>A0A7I9UYG8_9ACTN</name>
<reference evidence="6" key="1">
    <citation type="submission" date="2019-06" db="EMBL/GenBank/DDBJ databases">
        <title>Gordonia isolated from sludge of a wastewater treatment plant.</title>
        <authorList>
            <person name="Tamura T."/>
            <person name="Aoyama K."/>
            <person name="Kang Y."/>
            <person name="Saito S."/>
            <person name="Akiyama N."/>
            <person name="Yazawa K."/>
            <person name="Gonoi T."/>
            <person name="Mikami Y."/>
        </authorList>
    </citation>
    <scope>NUCLEOTIDE SEQUENCE [LARGE SCALE GENOMIC DNA]</scope>
    <source>
        <strain evidence="6">NBRC 107697</strain>
    </source>
</reference>
<accession>A0A7I9UYG8</accession>
<protein>
    <submittedName>
        <fullName evidence="5">Putative Mce family protein</fullName>
    </submittedName>
</protein>
<evidence type="ECO:0000256" key="2">
    <source>
        <dbReference type="SAM" id="Phobius"/>
    </source>
</evidence>
<dbReference type="Pfam" id="PF11887">
    <property type="entry name" value="Mce4_CUP1"/>
    <property type="match status" value="1"/>
</dbReference>
<feature type="domain" description="Mce/MlaD" evidence="3">
    <location>
        <begin position="41"/>
        <end position="116"/>
    </location>
</feature>
<comment type="caution">
    <text evidence="5">The sequence shown here is derived from an EMBL/GenBank/DDBJ whole genome shotgun (WGS) entry which is preliminary data.</text>
</comment>
<evidence type="ECO:0000313" key="6">
    <source>
        <dbReference type="Proteomes" id="UP000444980"/>
    </source>
</evidence>
<dbReference type="GO" id="GO:0005576">
    <property type="term" value="C:extracellular region"/>
    <property type="evidence" value="ECO:0007669"/>
    <property type="project" value="TreeGrafter"/>
</dbReference>
<dbReference type="RefSeq" id="WP_371864536.1">
    <property type="nucleotide sequence ID" value="NZ_BJOU01000001.1"/>
</dbReference>
<dbReference type="InterPro" id="IPR003399">
    <property type="entry name" value="Mce/MlaD"/>
</dbReference>
<dbReference type="AlphaFoldDB" id="A0A7I9UYG8"/>
<keyword evidence="6" id="KW-1185">Reference proteome</keyword>
<dbReference type="InterPro" id="IPR024516">
    <property type="entry name" value="Mce_C"/>
</dbReference>
<keyword evidence="2" id="KW-1133">Transmembrane helix</keyword>
<dbReference type="EMBL" id="BJOU01000001">
    <property type="protein sequence ID" value="GED98244.1"/>
    <property type="molecule type" value="Genomic_DNA"/>
</dbReference>
<dbReference type="Proteomes" id="UP000444980">
    <property type="component" value="Unassembled WGS sequence"/>
</dbReference>
<keyword evidence="2" id="KW-0812">Transmembrane</keyword>
<sequence>MIAWGKKHSVLVGNVALVLVMLVGLAYLSFGSLGWRPFNDTYSLTIAFKNSGGIQTTSDVNLRGARIGAIENIQVHPDDVEVKVRIDGRVKINRNTLVRASGLSAVGEQFVDFRPPTSEGPYLRNGDRIDSRQTSYAVPFPKMLETTLDVVKQIDPKRLASTVEQLDIALGRGRDGNDLRVLLDSAGTIFADLYKVLPQTQNLIGNIGEILNTTSGIQPDLQRLVSGGSSIINSAMAADKELRTLLGNGANQVSSLTGSLNEIRDPVTEVLKQFREVARQGSLRAPAIAALLPAIRDASGKSMAMFHHGAWWTMGSLFPRPSCTYPVTPTRPTKIQELTIPLNLYCVTENPDLQIRGSANAPRPPGDDTAGPPPNFDPNARTVPLDR</sequence>
<evidence type="ECO:0000313" key="5">
    <source>
        <dbReference type="EMBL" id="GED98244.1"/>
    </source>
</evidence>
<organism evidence="5 6">
    <name type="scientific">Gordonia crocea</name>
    <dbReference type="NCBI Taxonomy" id="589162"/>
    <lineage>
        <taxon>Bacteria</taxon>
        <taxon>Bacillati</taxon>
        <taxon>Actinomycetota</taxon>
        <taxon>Actinomycetes</taxon>
        <taxon>Mycobacteriales</taxon>
        <taxon>Gordoniaceae</taxon>
        <taxon>Gordonia</taxon>
    </lineage>
</organism>
<evidence type="ECO:0000259" key="4">
    <source>
        <dbReference type="Pfam" id="PF11887"/>
    </source>
</evidence>
<feature type="region of interest" description="Disordered" evidence="1">
    <location>
        <begin position="355"/>
        <end position="387"/>
    </location>
</feature>